<dbReference type="SUPFAM" id="SSF52096">
    <property type="entry name" value="ClpP/crotonase"/>
    <property type="match status" value="1"/>
</dbReference>
<name>A0A0P6WSK4_9BACI</name>
<dbReference type="GO" id="GO:0003824">
    <property type="term" value="F:catalytic activity"/>
    <property type="evidence" value="ECO:0007669"/>
    <property type="project" value="InterPro"/>
</dbReference>
<dbReference type="InterPro" id="IPR018376">
    <property type="entry name" value="Enoyl-CoA_hyd/isom_CS"/>
</dbReference>
<dbReference type="OrthoDB" id="9775794at2"/>
<dbReference type="PANTHER" id="PTHR43802:SF1">
    <property type="entry name" value="IP11341P-RELATED"/>
    <property type="match status" value="1"/>
</dbReference>
<sequence length="257" mass="28412">MFETINFEVKNNVAWITLNRPDKLNAFIRQLNMEIQKAVKDSSRNVDVRAIVITGKGRAFCSGQDLSEVDESMDHGEVLRHNYGPMVKEIEQCEKPVIAAVNGVAAGAGFSLALACDFRLVSEKASFVQAFVHVGLVPDSGNLYYLSKIVGYAKALELAVFGEKIKADEAERLGLVTKIVPVDEWQEETAAFAERIASMPTKAIGLMKRLLKGSGDLSFNEYLEKEACAQRIAGQTEDHREGVTAFMEKRRPAFHGK</sequence>
<evidence type="ECO:0000313" key="4">
    <source>
        <dbReference type="Proteomes" id="UP000050398"/>
    </source>
</evidence>
<dbReference type="InterPro" id="IPR001753">
    <property type="entry name" value="Enoyl-CoA_hydra/iso"/>
</dbReference>
<evidence type="ECO:0000256" key="1">
    <source>
        <dbReference type="ARBA" id="ARBA00005254"/>
    </source>
</evidence>
<accession>A0A0P6WSK4</accession>
<dbReference type="AlphaFoldDB" id="A0A0P6WSK4"/>
<dbReference type="PATRIC" id="fig|218284.4.peg.2259"/>
<dbReference type="CDD" id="cd06558">
    <property type="entry name" value="crotonase-like"/>
    <property type="match status" value="1"/>
</dbReference>
<dbReference type="eggNOG" id="COG1024">
    <property type="taxonomic scope" value="Bacteria"/>
</dbReference>
<comment type="caution">
    <text evidence="3">The sequence shown here is derived from an EMBL/GenBank/DDBJ whole genome shotgun (WGS) entry which is preliminary data.</text>
</comment>
<dbReference type="InterPro" id="IPR029045">
    <property type="entry name" value="ClpP/crotonase-like_dom_sf"/>
</dbReference>
<protein>
    <submittedName>
        <fullName evidence="3">Enoyl-CoA hydratase</fullName>
    </submittedName>
</protein>
<dbReference type="Gene3D" id="3.90.226.10">
    <property type="entry name" value="2-enoyl-CoA Hydratase, Chain A, domain 1"/>
    <property type="match status" value="1"/>
</dbReference>
<evidence type="ECO:0000256" key="2">
    <source>
        <dbReference type="RuleBase" id="RU003707"/>
    </source>
</evidence>
<dbReference type="InterPro" id="IPR014748">
    <property type="entry name" value="Enoyl-CoA_hydra_C"/>
</dbReference>
<proteinExistence type="inferred from homology"/>
<dbReference type="Pfam" id="PF00378">
    <property type="entry name" value="ECH_1"/>
    <property type="match status" value="1"/>
</dbReference>
<dbReference type="PROSITE" id="PS00166">
    <property type="entry name" value="ENOYL_COA_HYDRATASE"/>
    <property type="match status" value="1"/>
</dbReference>
<comment type="similarity">
    <text evidence="1 2">Belongs to the enoyl-CoA hydratase/isomerase family.</text>
</comment>
<dbReference type="PANTHER" id="PTHR43802">
    <property type="entry name" value="ENOYL-COA HYDRATASE"/>
    <property type="match status" value="1"/>
</dbReference>
<dbReference type="Proteomes" id="UP000050398">
    <property type="component" value="Unassembled WGS sequence"/>
</dbReference>
<dbReference type="Gene3D" id="1.10.12.10">
    <property type="entry name" value="Lyase 2-enoyl-coa Hydratase, Chain A, domain 2"/>
    <property type="match status" value="1"/>
</dbReference>
<evidence type="ECO:0000313" key="3">
    <source>
        <dbReference type="EMBL" id="KPL60609.1"/>
    </source>
</evidence>
<organism evidence="3 4">
    <name type="scientific">Rossellomorea vietnamensis</name>
    <dbReference type="NCBI Taxonomy" id="218284"/>
    <lineage>
        <taxon>Bacteria</taxon>
        <taxon>Bacillati</taxon>
        <taxon>Bacillota</taxon>
        <taxon>Bacilli</taxon>
        <taxon>Bacillales</taxon>
        <taxon>Bacillaceae</taxon>
        <taxon>Rossellomorea</taxon>
    </lineage>
</organism>
<reference evidence="3 4" key="1">
    <citation type="submission" date="2015-08" db="EMBL/GenBank/DDBJ databases">
        <title>Draft Genome Sequence of Bacillus vietnamensis UCD-SED5.</title>
        <authorList>
            <person name="Lee R.D."/>
            <person name="Jospin G."/>
            <person name="Lang J.M."/>
            <person name="Coil D.A."/>
            <person name="Eisen J.A."/>
        </authorList>
    </citation>
    <scope>NUCLEOTIDE SEQUENCE [LARGE SCALE GENOMIC DNA]</scope>
    <source>
        <strain evidence="3 4">UCD-SED5</strain>
    </source>
</reference>
<dbReference type="RefSeq" id="WP_060671521.1">
    <property type="nucleotide sequence ID" value="NZ_LIXZ01000003.1"/>
</dbReference>
<dbReference type="EMBL" id="LIXZ01000003">
    <property type="protein sequence ID" value="KPL60609.1"/>
    <property type="molecule type" value="Genomic_DNA"/>
</dbReference>
<gene>
    <name evidence="3" type="ORF">AM506_05700</name>
</gene>